<evidence type="ECO:0008006" key="3">
    <source>
        <dbReference type="Google" id="ProtNLM"/>
    </source>
</evidence>
<dbReference type="OrthoDB" id="5986190at2759"/>
<dbReference type="AlphaFoldDB" id="A0A9W7ECN1"/>
<organism evidence="1 2">
    <name type="scientific">Triparma laevis f. longispina</name>
    <dbReference type="NCBI Taxonomy" id="1714387"/>
    <lineage>
        <taxon>Eukaryota</taxon>
        <taxon>Sar</taxon>
        <taxon>Stramenopiles</taxon>
        <taxon>Ochrophyta</taxon>
        <taxon>Bolidophyceae</taxon>
        <taxon>Parmales</taxon>
        <taxon>Triparmaceae</taxon>
        <taxon>Triparma</taxon>
    </lineage>
</organism>
<dbReference type="EMBL" id="BRXW01000638">
    <property type="protein sequence ID" value="GMH71398.1"/>
    <property type="molecule type" value="Genomic_DNA"/>
</dbReference>
<accession>A0A9W7ECN1</accession>
<proteinExistence type="predicted"/>
<comment type="caution">
    <text evidence="1">The sequence shown here is derived from an EMBL/GenBank/DDBJ whole genome shotgun (WGS) entry which is preliminary data.</text>
</comment>
<reference evidence="2" key="1">
    <citation type="journal article" date="2023" name="Commun. Biol.">
        <title>Genome analysis of Parmales, the sister group of diatoms, reveals the evolutionary specialization of diatoms from phago-mixotrophs to photoautotrophs.</title>
        <authorList>
            <person name="Ban H."/>
            <person name="Sato S."/>
            <person name="Yoshikawa S."/>
            <person name="Yamada K."/>
            <person name="Nakamura Y."/>
            <person name="Ichinomiya M."/>
            <person name="Sato N."/>
            <person name="Blanc-Mathieu R."/>
            <person name="Endo H."/>
            <person name="Kuwata A."/>
            <person name="Ogata H."/>
        </authorList>
    </citation>
    <scope>NUCLEOTIDE SEQUENCE [LARGE SCALE GENOMIC DNA]</scope>
    <source>
        <strain evidence="2">NIES 3700</strain>
    </source>
</reference>
<protein>
    <recommendedName>
        <fullName evidence="3">Tetratricopeptide repeat protein</fullName>
    </recommendedName>
</protein>
<dbReference type="InterPro" id="IPR011990">
    <property type="entry name" value="TPR-like_helical_dom_sf"/>
</dbReference>
<name>A0A9W7ECN1_9STRA</name>
<evidence type="ECO:0000313" key="1">
    <source>
        <dbReference type="EMBL" id="GMH71398.1"/>
    </source>
</evidence>
<keyword evidence="2" id="KW-1185">Reference proteome</keyword>
<dbReference type="Gene3D" id="1.25.40.10">
    <property type="entry name" value="Tetratricopeptide repeat domain"/>
    <property type="match status" value="1"/>
</dbReference>
<evidence type="ECO:0000313" key="2">
    <source>
        <dbReference type="Proteomes" id="UP001165122"/>
    </source>
</evidence>
<dbReference type="Proteomes" id="UP001165122">
    <property type="component" value="Unassembled WGS sequence"/>
</dbReference>
<sequence length="71" mass="7975">MNIAIIYDNLKDYGKAEELYERALEGKEAQLGKDNESTINCARNLKTCLEASGNNKRLAQLLAVYPKLKTN</sequence>
<dbReference type="Pfam" id="PF13424">
    <property type="entry name" value="TPR_12"/>
    <property type="match status" value="1"/>
</dbReference>
<gene>
    <name evidence="1" type="ORF">TrLO_g3878</name>
</gene>